<dbReference type="VEuPathDB" id="FungiDB:P170DRAFT_467311"/>
<keyword evidence="3" id="KW-1185">Reference proteome</keyword>
<gene>
    <name evidence="2" type="ORF">P170DRAFT_467311</name>
</gene>
<reference evidence="2 3" key="1">
    <citation type="submission" date="2016-12" db="EMBL/GenBank/DDBJ databases">
        <title>The genomes of Aspergillus section Nigri reveals drivers in fungal speciation.</title>
        <authorList>
            <consortium name="DOE Joint Genome Institute"/>
            <person name="Vesth T.C."/>
            <person name="Nybo J."/>
            <person name="Theobald S."/>
            <person name="Brandl J."/>
            <person name="Frisvad J.C."/>
            <person name="Nielsen K.F."/>
            <person name="Lyhne E.K."/>
            <person name="Kogle M.E."/>
            <person name="Kuo A."/>
            <person name="Riley R."/>
            <person name="Clum A."/>
            <person name="Nolan M."/>
            <person name="Lipzen A."/>
            <person name="Salamov A."/>
            <person name="Henrissat B."/>
            <person name="Wiebenga A."/>
            <person name="De Vries R.P."/>
            <person name="Grigoriev I.V."/>
            <person name="Mortensen U.H."/>
            <person name="Andersen M.R."/>
            <person name="Baker S.E."/>
        </authorList>
    </citation>
    <scope>NUCLEOTIDE SEQUENCE [LARGE SCALE GENOMIC DNA]</scope>
    <source>
        <strain evidence="2 3">IBT 23096</strain>
    </source>
</reference>
<evidence type="ECO:0000313" key="3">
    <source>
        <dbReference type="Proteomes" id="UP000234275"/>
    </source>
</evidence>
<name>A0A2I2G001_9EURO</name>
<dbReference type="OrthoDB" id="4762016at2759"/>
<evidence type="ECO:0000256" key="1">
    <source>
        <dbReference type="SAM" id="Phobius"/>
    </source>
</evidence>
<protein>
    <submittedName>
        <fullName evidence="2">Uncharacterized protein</fullName>
    </submittedName>
</protein>
<comment type="caution">
    <text evidence="2">The sequence shown here is derived from an EMBL/GenBank/DDBJ whole genome shotgun (WGS) entry which is preliminary data.</text>
</comment>
<dbReference type="Proteomes" id="UP000234275">
    <property type="component" value="Unassembled WGS sequence"/>
</dbReference>
<organism evidence="2 3">
    <name type="scientific">Aspergillus steynii IBT 23096</name>
    <dbReference type="NCBI Taxonomy" id="1392250"/>
    <lineage>
        <taxon>Eukaryota</taxon>
        <taxon>Fungi</taxon>
        <taxon>Dikarya</taxon>
        <taxon>Ascomycota</taxon>
        <taxon>Pezizomycotina</taxon>
        <taxon>Eurotiomycetes</taxon>
        <taxon>Eurotiomycetidae</taxon>
        <taxon>Eurotiales</taxon>
        <taxon>Aspergillaceae</taxon>
        <taxon>Aspergillus</taxon>
        <taxon>Aspergillus subgen. Circumdati</taxon>
    </lineage>
</organism>
<dbReference type="RefSeq" id="XP_024701496.1">
    <property type="nucleotide sequence ID" value="XM_024852472.1"/>
</dbReference>
<keyword evidence="1" id="KW-1133">Transmembrane helix</keyword>
<keyword evidence="1" id="KW-0812">Transmembrane</keyword>
<evidence type="ECO:0000313" key="2">
    <source>
        <dbReference type="EMBL" id="PLB46194.1"/>
    </source>
</evidence>
<sequence length="308" mass="35949">MQVRRVLVESNKSLTKRFSELRGCIGTSQAKRYKTKPVHTMKHPTAHEVPLVSDLSPSSALYGHDCPLHPHEMRIMPMQNWHADLTTHKDQLHGWVVTKVEHMKNFHFSPYMHEFLRATVREEPVGNTADPIYLIIERETNADTVTVGWERVPHPELSAWWIERLLRGYFNPDTFDEDGLPVWENWKKWKAVGYSGSDFLCSIDFEGSGVSLLQFAEELLRLSESSPRYSALAANNYWFAFSVYEGLKDRWFRSEYRGDYYKHRGKFAGVHWGSPRLASAREYLWYVIMCLILVIAAVLFWRSYLQSS</sequence>
<proteinExistence type="predicted"/>
<feature type="transmembrane region" description="Helical" evidence="1">
    <location>
        <begin position="283"/>
        <end position="301"/>
    </location>
</feature>
<dbReference type="GeneID" id="36560170"/>
<keyword evidence="1" id="KW-0472">Membrane</keyword>
<dbReference type="EMBL" id="MSFO01000007">
    <property type="protein sequence ID" value="PLB46194.1"/>
    <property type="molecule type" value="Genomic_DNA"/>
</dbReference>
<accession>A0A2I2G001</accession>
<dbReference type="AlphaFoldDB" id="A0A2I2G001"/>